<dbReference type="EMBL" id="CAJOBP010006786">
    <property type="protein sequence ID" value="CAF4500848.1"/>
    <property type="molecule type" value="Genomic_DNA"/>
</dbReference>
<gene>
    <name evidence="1" type="ORF">UJA718_LOCUS26313</name>
</gene>
<name>A0A820VHG7_9BILA</name>
<keyword evidence="2" id="KW-1185">Reference proteome</keyword>
<dbReference type="Proteomes" id="UP000663873">
    <property type="component" value="Unassembled WGS sequence"/>
</dbReference>
<accession>A0A820VHG7</accession>
<protein>
    <submittedName>
        <fullName evidence="1">Uncharacterized protein</fullName>
    </submittedName>
</protein>
<evidence type="ECO:0000313" key="1">
    <source>
        <dbReference type="EMBL" id="CAF4500848.1"/>
    </source>
</evidence>
<proteinExistence type="predicted"/>
<evidence type="ECO:0000313" key="2">
    <source>
        <dbReference type="Proteomes" id="UP000663873"/>
    </source>
</evidence>
<comment type="caution">
    <text evidence="1">The sequence shown here is derived from an EMBL/GenBank/DDBJ whole genome shotgun (WGS) entry which is preliminary data.</text>
</comment>
<dbReference type="AlphaFoldDB" id="A0A820VHG7"/>
<sequence length="146" mass="16056">MLHEDLATMPRYAEKRTIELLLHFERALLGDPMGSQRETDILGPGDTGNIILYDAPGFGDTASPEVSIANGVGIVEALKGCKNVKILALSSFKALGDRAQGIQELAHILNKMIKNKEDRLDAIQYTFTKYPSTTDIHAHIPVRQTI</sequence>
<reference evidence="1" key="1">
    <citation type="submission" date="2021-02" db="EMBL/GenBank/DDBJ databases">
        <authorList>
            <person name="Nowell W R."/>
        </authorList>
    </citation>
    <scope>NUCLEOTIDE SEQUENCE</scope>
</reference>
<organism evidence="1 2">
    <name type="scientific">Rotaria socialis</name>
    <dbReference type="NCBI Taxonomy" id="392032"/>
    <lineage>
        <taxon>Eukaryota</taxon>
        <taxon>Metazoa</taxon>
        <taxon>Spiralia</taxon>
        <taxon>Gnathifera</taxon>
        <taxon>Rotifera</taxon>
        <taxon>Eurotatoria</taxon>
        <taxon>Bdelloidea</taxon>
        <taxon>Philodinida</taxon>
        <taxon>Philodinidae</taxon>
        <taxon>Rotaria</taxon>
    </lineage>
</organism>